<dbReference type="EMBL" id="JAPDFW010000091">
    <property type="protein sequence ID" value="KAJ5071140.1"/>
    <property type="molecule type" value="Genomic_DNA"/>
</dbReference>
<feature type="domain" description="T-SNARE coiled-coil homology" evidence="6">
    <location>
        <begin position="165"/>
        <end position="227"/>
    </location>
</feature>
<organism evidence="7 8">
    <name type="scientific">Anaeramoeba ignava</name>
    <name type="common">Anaerobic marine amoeba</name>
    <dbReference type="NCBI Taxonomy" id="1746090"/>
    <lineage>
        <taxon>Eukaryota</taxon>
        <taxon>Metamonada</taxon>
        <taxon>Anaeramoebidae</taxon>
        <taxon>Anaeramoeba</taxon>
    </lineage>
</organism>
<dbReference type="AlphaFoldDB" id="A0A9Q0LET7"/>
<evidence type="ECO:0000256" key="4">
    <source>
        <dbReference type="SAM" id="Coils"/>
    </source>
</evidence>
<dbReference type="PROSITE" id="PS50192">
    <property type="entry name" value="T_SNARE"/>
    <property type="match status" value="1"/>
</dbReference>
<comment type="caution">
    <text evidence="7">The sequence shown here is derived from an EMBL/GenBank/DDBJ whole genome shotgun (WGS) entry which is preliminary data.</text>
</comment>
<feature type="coiled-coil region" evidence="4">
    <location>
        <begin position="136"/>
        <end position="188"/>
    </location>
</feature>
<keyword evidence="5" id="KW-1133">Transmembrane helix</keyword>
<proteinExistence type="predicted"/>
<accession>A0A9Q0LET7</accession>
<dbReference type="GO" id="GO:0048193">
    <property type="term" value="P:Golgi vesicle transport"/>
    <property type="evidence" value="ECO:0007669"/>
    <property type="project" value="InterPro"/>
</dbReference>
<dbReference type="OrthoDB" id="244190at2759"/>
<keyword evidence="2" id="KW-0813">Transport</keyword>
<sequence length="258" mass="30477">MSFQEINDENELLIRNIKQLYKRWEDLYSFSNTKNTEELNYIKHQIDTELNSLEENLTQKNDFILSLEMNFENYTLNSQELQPQKKFIQNGFEFIHKIQHKMSNQITNKIRDENKKNKILSIQDKPALMNGKKVKIIGFEEEIIQKQNQNQNENENQTGNQVQEKILLEQQNKTLEDLSQRIQNIGDRGLQISDELSQQISLINDYDNETAAVNEKMIRVNKTLSKFIYGNPCCCKFCLISFLLILLGLFLLLIFLFK</sequence>
<dbReference type="Proteomes" id="UP001149090">
    <property type="component" value="Unassembled WGS sequence"/>
</dbReference>
<dbReference type="InterPro" id="IPR010989">
    <property type="entry name" value="SNARE"/>
</dbReference>
<dbReference type="Gene3D" id="1.20.58.90">
    <property type="match status" value="1"/>
</dbReference>
<dbReference type="Pfam" id="PF09177">
    <property type="entry name" value="STX6_10_61_N"/>
    <property type="match status" value="1"/>
</dbReference>
<evidence type="ECO:0000313" key="8">
    <source>
        <dbReference type="Proteomes" id="UP001149090"/>
    </source>
</evidence>
<evidence type="ECO:0000256" key="5">
    <source>
        <dbReference type="SAM" id="Phobius"/>
    </source>
</evidence>
<reference evidence="7" key="1">
    <citation type="submission" date="2022-10" db="EMBL/GenBank/DDBJ databases">
        <title>Novel sulphate-reducing endosymbionts in the free-living metamonad Anaeramoeba.</title>
        <authorList>
            <person name="Jerlstrom-Hultqvist J."/>
            <person name="Cepicka I."/>
            <person name="Gallot-Lavallee L."/>
            <person name="Salas-Leiva D."/>
            <person name="Curtis B.A."/>
            <person name="Zahonova K."/>
            <person name="Pipaliya S."/>
            <person name="Dacks J."/>
            <person name="Roger A.J."/>
        </authorList>
    </citation>
    <scope>NUCLEOTIDE SEQUENCE</scope>
    <source>
        <strain evidence="7">BMAN</strain>
    </source>
</reference>
<keyword evidence="3" id="KW-0333">Golgi apparatus</keyword>
<evidence type="ECO:0000313" key="7">
    <source>
        <dbReference type="EMBL" id="KAJ5071140.1"/>
    </source>
</evidence>
<gene>
    <name evidence="7" type="ORF">M0811_10624</name>
</gene>
<protein>
    <submittedName>
        <fullName evidence="7">Syntaxin-61</fullName>
    </submittedName>
</protein>
<dbReference type="SUPFAM" id="SSF58038">
    <property type="entry name" value="SNARE fusion complex"/>
    <property type="match status" value="1"/>
</dbReference>
<evidence type="ECO:0000256" key="1">
    <source>
        <dbReference type="ARBA" id="ARBA00004409"/>
    </source>
</evidence>
<keyword evidence="8" id="KW-1185">Reference proteome</keyword>
<dbReference type="InterPro" id="IPR000727">
    <property type="entry name" value="T_SNARE_dom"/>
</dbReference>
<keyword evidence="4" id="KW-0175">Coiled coil</keyword>
<evidence type="ECO:0000256" key="2">
    <source>
        <dbReference type="ARBA" id="ARBA00022927"/>
    </source>
</evidence>
<feature type="transmembrane region" description="Helical" evidence="5">
    <location>
        <begin position="239"/>
        <end position="257"/>
    </location>
</feature>
<keyword evidence="2" id="KW-0653">Protein transport</keyword>
<evidence type="ECO:0000259" key="6">
    <source>
        <dbReference type="PROSITE" id="PS50192"/>
    </source>
</evidence>
<name>A0A9Q0LET7_ANAIG</name>
<keyword evidence="5" id="KW-0812">Transmembrane</keyword>
<dbReference type="OMA" id="EMNFENY"/>
<dbReference type="SUPFAM" id="SSF47661">
    <property type="entry name" value="t-snare proteins"/>
    <property type="match status" value="1"/>
</dbReference>
<dbReference type="Gene3D" id="1.20.5.110">
    <property type="match status" value="1"/>
</dbReference>
<dbReference type="GO" id="GO:0015031">
    <property type="term" value="P:protein transport"/>
    <property type="evidence" value="ECO:0007669"/>
    <property type="project" value="UniProtKB-KW"/>
</dbReference>
<dbReference type="GO" id="GO:0000139">
    <property type="term" value="C:Golgi membrane"/>
    <property type="evidence" value="ECO:0007669"/>
    <property type="project" value="UniProtKB-SubCell"/>
</dbReference>
<evidence type="ECO:0000256" key="3">
    <source>
        <dbReference type="ARBA" id="ARBA00023034"/>
    </source>
</evidence>
<comment type="subcellular location">
    <subcellularLocation>
        <location evidence="1">Golgi apparatus membrane</location>
        <topology evidence="1">Single-pass type IV membrane protein</topology>
    </subcellularLocation>
</comment>
<keyword evidence="5" id="KW-0472">Membrane</keyword>
<dbReference type="InterPro" id="IPR015260">
    <property type="entry name" value="Syntaxin-6/10/61_N"/>
</dbReference>
<dbReference type="CDD" id="cd15841">
    <property type="entry name" value="SNARE_Qc"/>
    <property type="match status" value="1"/>
</dbReference>